<evidence type="ECO:0000313" key="3">
    <source>
        <dbReference type="Proteomes" id="UP000029264"/>
    </source>
</evidence>
<dbReference type="PANTHER" id="PTHR43861">
    <property type="entry name" value="TRANS-ACONITATE 2-METHYLTRANSFERASE-RELATED"/>
    <property type="match status" value="1"/>
</dbReference>
<dbReference type="STRING" id="1515746.HR45_07750"/>
<keyword evidence="1 2" id="KW-0808">Transferase</keyword>
<dbReference type="CDD" id="cd02440">
    <property type="entry name" value="AdoMet_MTases"/>
    <property type="match status" value="1"/>
</dbReference>
<accession>A0A094JI82</accession>
<dbReference type="GO" id="GO:0008168">
    <property type="term" value="F:methyltransferase activity"/>
    <property type="evidence" value="ECO:0007669"/>
    <property type="project" value="UniProtKB-KW"/>
</dbReference>
<keyword evidence="3" id="KW-1185">Reference proteome</keyword>
<dbReference type="RefSeq" id="WP_037441537.1">
    <property type="nucleotide sequence ID" value="NZ_JPEO01000004.1"/>
</dbReference>
<dbReference type="AlphaFoldDB" id="A0A094JI82"/>
<dbReference type="Proteomes" id="UP000029264">
    <property type="component" value="Unassembled WGS sequence"/>
</dbReference>
<reference evidence="2 3" key="1">
    <citation type="submission" date="2014-06" db="EMBL/GenBank/DDBJ databases">
        <title>Shewanella sp. YQH10.</title>
        <authorList>
            <person name="Liu Y."/>
            <person name="Zeng R."/>
        </authorList>
    </citation>
    <scope>NUCLEOTIDE SEQUENCE [LARGE SCALE GENOMIC DNA]</scope>
    <source>
        <strain evidence="2 3">YQH10</strain>
    </source>
</reference>
<dbReference type="SUPFAM" id="SSF53335">
    <property type="entry name" value="S-adenosyl-L-methionine-dependent methyltransferases"/>
    <property type="match status" value="1"/>
</dbReference>
<protein>
    <submittedName>
        <fullName evidence="2">Methyltransferase</fullName>
    </submittedName>
</protein>
<comment type="caution">
    <text evidence="2">The sequence shown here is derived from an EMBL/GenBank/DDBJ whole genome shotgun (WGS) entry which is preliminary data.</text>
</comment>
<evidence type="ECO:0000256" key="1">
    <source>
        <dbReference type="ARBA" id="ARBA00022679"/>
    </source>
</evidence>
<gene>
    <name evidence="2" type="ORF">HR45_07750</name>
</gene>
<dbReference type="InterPro" id="IPR029063">
    <property type="entry name" value="SAM-dependent_MTases_sf"/>
</dbReference>
<dbReference type="EMBL" id="JPEO01000004">
    <property type="protein sequence ID" value="KFZ37744.1"/>
    <property type="molecule type" value="Genomic_DNA"/>
</dbReference>
<keyword evidence="2" id="KW-0489">Methyltransferase</keyword>
<dbReference type="eggNOG" id="COG4976">
    <property type="taxonomic scope" value="Bacteria"/>
</dbReference>
<dbReference type="PANTHER" id="PTHR43861:SF3">
    <property type="entry name" value="PUTATIVE (AFU_ORTHOLOGUE AFUA_2G14390)-RELATED"/>
    <property type="match status" value="1"/>
</dbReference>
<evidence type="ECO:0000313" key="2">
    <source>
        <dbReference type="EMBL" id="KFZ37744.1"/>
    </source>
</evidence>
<dbReference type="Pfam" id="PF13489">
    <property type="entry name" value="Methyltransf_23"/>
    <property type="match status" value="1"/>
</dbReference>
<dbReference type="GO" id="GO:0032259">
    <property type="term" value="P:methylation"/>
    <property type="evidence" value="ECO:0007669"/>
    <property type="project" value="UniProtKB-KW"/>
</dbReference>
<organism evidence="2 3">
    <name type="scientific">Shewanella mangrovi</name>
    <dbReference type="NCBI Taxonomy" id="1515746"/>
    <lineage>
        <taxon>Bacteria</taxon>
        <taxon>Pseudomonadati</taxon>
        <taxon>Pseudomonadota</taxon>
        <taxon>Gammaproteobacteria</taxon>
        <taxon>Alteromonadales</taxon>
        <taxon>Shewanellaceae</taxon>
        <taxon>Shewanella</taxon>
    </lineage>
</organism>
<dbReference type="Gene3D" id="3.40.50.150">
    <property type="entry name" value="Vaccinia Virus protein VP39"/>
    <property type="match status" value="1"/>
</dbReference>
<dbReference type="OrthoDB" id="9791837at2"/>
<name>A0A094JI82_9GAMM</name>
<proteinExistence type="predicted"/>
<sequence length="200" mass="22153">MPKDFFQHKADSYEQDPHRVDNVGNIANAIIAHCPLTPSMQLMDFGSGTGLLLERIAPHVAKITAVDVSDSMNQQLAAKQQLLPCELALYPINLETDDLATRFDGIISSMTLHHIKDVDAMLAKFYRLLNEDGFIAIADLDSEDGSFHTDDTGVQHFGFDREQLAQKAIQAGFKQVLVSDASIVQKPHGQYSVFLLSARR</sequence>